<dbReference type="PANTHER" id="PTHR30386:SF26">
    <property type="entry name" value="TRANSPORT PROTEIN COMB"/>
    <property type="match status" value="1"/>
</dbReference>
<dbReference type="Gene3D" id="2.40.50.100">
    <property type="match status" value="1"/>
</dbReference>
<evidence type="ECO:0000256" key="10">
    <source>
        <dbReference type="SAM" id="Coils"/>
    </source>
</evidence>
<protein>
    <recommendedName>
        <fullName evidence="9">Membrane fusion protein (MFP) family protein</fullName>
    </recommendedName>
</protein>
<comment type="similarity">
    <text evidence="2 9">Belongs to the membrane fusion protein (MFP) (TC 8.A.1) family.</text>
</comment>
<comment type="subcellular location">
    <subcellularLocation>
        <location evidence="1 9">Cell inner membrane</location>
        <topology evidence="1 9">Single-pass membrane protein</topology>
    </subcellularLocation>
</comment>
<dbReference type="InterPro" id="IPR050739">
    <property type="entry name" value="MFP"/>
</dbReference>
<evidence type="ECO:0000313" key="14">
    <source>
        <dbReference type="Proteomes" id="UP000306575"/>
    </source>
</evidence>
<feature type="domain" description="AprE-like long alpha-helical hairpin" evidence="11">
    <location>
        <begin position="119"/>
        <end position="301"/>
    </location>
</feature>
<dbReference type="InterPro" id="IPR058982">
    <property type="entry name" value="Beta-barrel_AprE"/>
</dbReference>
<dbReference type="Proteomes" id="UP000306575">
    <property type="component" value="Unassembled WGS sequence"/>
</dbReference>
<dbReference type="NCBIfam" id="TIGR01843">
    <property type="entry name" value="type_I_hlyD"/>
    <property type="match status" value="1"/>
</dbReference>
<evidence type="ECO:0000313" key="13">
    <source>
        <dbReference type="EMBL" id="TKZ15913.1"/>
    </source>
</evidence>
<evidence type="ECO:0000256" key="2">
    <source>
        <dbReference type="ARBA" id="ARBA00009477"/>
    </source>
</evidence>
<keyword evidence="6" id="KW-0812">Transmembrane</keyword>
<dbReference type="SUPFAM" id="SSF111369">
    <property type="entry name" value="HlyD-like secretion proteins"/>
    <property type="match status" value="1"/>
</dbReference>
<keyword evidence="8" id="KW-0472">Membrane</keyword>
<evidence type="ECO:0000256" key="9">
    <source>
        <dbReference type="RuleBase" id="RU365093"/>
    </source>
</evidence>
<organism evidence="13 14">
    <name type="scientific">Shimia litoralis</name>
    <dbReference type="NCBI Taxonomy" id="420403"/>
    <lineage>
        <taxon>Bacteria</taxon>
        <taxon>Pseudomonadati</taxon>
        <taxon>Pseudomonadota</taxon>
        <taxon>Alphaproteobacteria</taxon>
        <taxon>Rhodobacterales</taxon>
        <taxon>Roseobacteraceae</taxon>
    </lineage>
</organism>
<sequence>MSCIAGRFKLKRRRRKPPPRRKAMSKLRSDQPLELTDTSTFIWMRRAAFVILLGLGALVLWMVYTPVDEISKARGEIEPIEQVKRVESRHGGQLAELRVSRGQVVEAGEIVALLDQTEAQSALQAAEARIAGLSLETERLLALAEGRDPDFSPYVEDYNDLVERERAALAATRAFIRAERSVIRTQIQERQAEIVAIDEQRPQLIQQIAVAEEERGVQQDLVDRGLSARAKLAELREQEAQYRFELAQLAGRRTIAEAEVDELQATLTQLELDEFAKARSRIAEADSQKNALHAEVGALENRLAETEIRSPISGMIQAIPDDTIGDVIDPGGMVVTIVPIDGGYRFIGRLSPRDVGFVTIGQPVRLKIDSFDYSRFGALPGTVEEVSPTTAVDEHGTAFYEVLVHLDSDHFRDAEDGLTLIAGMTGEADIKTGAKTVFQYVWKPIYTNLDLALTER</sequence>
<gene>
    <name evidence="13" type="ORF">FAP39_16290</name>
</gene>
<dbReference type="InterPro" id="IPR010129">
    <property type="entry name" value="T1SS_HlyD"/>
</dbReference>
<dbReference type="AlphaFoldDB" id="A0A4U7MSY1"/>
<accession>A0A4U7MSY1</accession>
<evidence type="ECO:0000256" key="7">
    <source>
        <dbReference type="ARBA" id="ARBA00022989"/>
    </source>
</evidence>
<evidence type="ECO:0000256" key="3">
    <source>
        <dbReference type="ARBA" id="ARBA00022448"/>
    </source>
</evidence>
<evidence type="ECO:0000256" key="1">
    <source>
        <dbReference type="ARBA" id="ARBA00004377"/>
    </source>
</evidence>
<reference evidence="13 14" key="1">
    <citation type="submission" date="2019-04" db="EMBL/GenBank/DDBJ databases">
        <title>Genome sequence of Pelagicola litoralis CL-ES2.</title>
        <authorList>
            <person name="Cao J."/>
        </authorList>
    </citation>
    <scope>NUCLEOTIDE SEQUENCE [LARGE SCALE GENOMIC DNA]</scope>
    <source>
        <strain evidence="13 14">CL-ES2</strain>
    </source>
</reference>
<comment type="caution">
    <text evidence="13">The sequence shown here is derived from an EMBL/GenBank/DDBJ whole genome shotgun (WGS) entry which is preliminary data.</text>
</comment>
<dbReference type="GO" id="GO:0009306">
    <property type="term" value="P:protein secretion"/>
    <property type="evidence" value="ECO:0007669"/>
    <property type="project" value="InterPro"/>
</dbReference>
<dbReference type="InterPro" id="IPR006144">
    <property type="entry name" value="Secretion_HlyD_CS"/>
</dbReference>
<name>A0A4U7MSY1_9RHOB</name>
<keyword evidence="10" id="KW-0175">Coiled coil</keyword>
<dbReference type="EMBL" id="SULI01000033">
    <property type="protein sequence ID" value="TKZ15913.1"/>
    <property type="molecule type" value="Genomic_DNA"/>
</dbReference>
<dbReference type="Gene3D" id="2.40.30.170">
    <property type="match status" value="1"/>
</dbReference>
<evidence type="ECO:0000256" key="6">
    <source>
        <dbReference type="ARBA" id="ARBA00022692"/>
    </source>
</evidence>
<dbReference type="Pfam" id="PF25994">
    <property type="entry name" value="HH_AprE"/>
    <property type="match status" value="1"/>
</dbReference>
<dbReference type="PANTHER" id="PTHR30386">
    <property type="entry name" value="MEMBRANE FUSION SUBUNIT OF EMRAB-TOLC MULTIDRUG EFFLUX PUMP"/>
    <property type="match status" value="1"/>
</dbReference>
<keyword evidence="7" id="KW-1133">Transmembrane helix</keyword>
<dbReference type="Pfam" id="PF26002">
    <property type="entry name" value="Beta-barrel_AprE"/>
    <property type="match status" value="1"/>
</dbReference>
<keyword evidence="14" id="KW-1185">Reference proteome</keyword>
<evidence type="ECO:0000256" key="8">
    <source>
        <dbReference type="ARBA" id="ARBA00023136"/>
    </source>
</evidence>
<dbReference type="PROSITE" id="PS00543">
    <property type="entry name" value="HLYD_FAMILY"/>
    <property type="match status" value="1"/>
</dbReference>
<evidence type="ECO:0000256" key="5">
    <source>
        <dbReference type="ARBA" id="ARBA00022519"/>
    </source>
</evidence>
<evidence type="ECO:0000256" key="4">
    <source>
        <dbReference type="ARBA" id="ARBA00022475"/>
    </source>
</evidence>
<keyword evidence="5 9" id="KW-0997">Cell inner membrane</keyword>
<feature type="domain" description="AprE-like beta-barrel" evidence="12">
    <location>
        <begin position="349"/>
        <end position="433"/>
    </location>
</feature>
<keyword evidence="3 9" id="KW-0813">Transport</keyword>
<dbReference type="GO" id="GO:0005886">
    <property type="term" value="C:plasma membrane"/>
    <property type="evidence" value="ECO:0007669"/>
    <property type="project" value="UniProtKB-SubCell"/>
</dbReference>
<dbReference type="InterPro" id="IPR058781">
    <property type="entry name" value="HH_AprE-like"/>
</dbReference>
<dbReference type="PRINTS" id="PR01490">
    <property type="entry name" value="RTXTOXIND"/>
</dbReference>
<proteinExistence type="inferred from homology"/>
<evidence type="ECO:0000259" key="11">
    <source>
        <dbReference type="Pfam" id="PF25994"/>
    </source>
</evidence>
<evidence type="ECO:0000259" key="12">
    <source>
        <dbReference type="Pfam" id="PF26002"/>
    </source>
</evidence>
<feature type="coiled-coil region" evidence="10">
    <location>
        <begin position="232"/>
        <end position="309"/>
    </location>
</feature>
<dbReference type="OrthoDB" id="9810980at2"/>
<keyword evidence="4 9" id="KW-1003">Cell membrane</keyword>